<dbReference type="RefSeq" id="XP_001027564.1">
    <property type="nucleotide sequence ID" value="XM_001027564.1"/>
</dbReference>
<sequence>MSQIVVRFIIQIQLKQNNYFQIQFKKISLELDKQFYKQKKDLLIKKIQIKNITGVYQQNPYNINLGEQGLAYNKYCSRHVEFEEGKPGAGGFAFLGKAIKFRIKALKNEAKLLKHYHNLEINKYICIFNIYFLIV</sequence>
<dbReference type="KEGG" id="tet:TTHERM_01284720"/>
<proteinExistence type="predicted"/>
<keyword evidence="2" id="KW-1185">Reference proteome</keyword>
<dbReference type="HOGENOM" id="CLU_1889970_0_0_1"/>
<name>Q24HS3_TETTS</name>
<dbReference type="AlphaFoldDB" id="Q24HS3"/>
<reference evidence="2" key="1">
    <citation type="journal article" date="2006" name="PLoS Biol.">
        <title>Macronuclear genome sequence of the ciliate Tetrahymena thermophila, a model eukaryote.</title>
        <authorList>
            <person name="Eisen J.A."/>
            <person name="Coyne R.S."/>
            <person name="Wu M."/>
            <person name="Wu D."/>
            <person name="Thiagarajan M."/>
            <person name="Wortman J.R."/>
            <person name="Badger J.H."/>
            <person name="Ren Q."/>
            <person name="Amedeo P."/>
            <person name="Jones K.M."/>
            <person name="Tallon L.J."/>
            <person name="Delcher A.L."/>
            <person name="Salzberg S.L."/>
            <person name="Silva J.C."/>
            <person name="Haas B.J."/>
            <person name="Majoros W.H."/>
            <person name="Farzad M."/>
            <person name="Carlton J.M."/>
            <person name="Smith R.K. Jr."/>
            <person name="Garg J."/>
            <person name="Pearlman R.E."/>
            <person name="Karrer K.M."/>
            <person name="Sun L."/>
            <person name="Manning G."/>
            <person name="Elde N.C."/>
            <person name="Turkewitz A.P."/>
            <person name="Asai D.J."/>
            <person name="Wilkes D.E."/>
            <person name="Wang Y."/>
            <person name="Cai H."/>
            <person name="Collins K."/>
            <person name="Stewart B.A."/>
            <person name="Lee S.R."/>
            <person name="Wilamowska K."/>
            <person name="Weinberg Z."/>
            <person name="Ruzzo W.L."/>
            <person name="Wloga D."/>
            <person name="Gaertig J."/>
            <person name="Frankel J."/>
            <person name="Tsao C.-C."/>
            <person name="Gorovsky M.A."/>
            <person name="Keeling P.J."/>
            <person name="Waller R.F."/>
            <person name="Patron N.J."/>
            <person name="Cherry J.M."/>
            <person name="Stover N.A."/>
            <person name="Krieger C.J."/>
            <person name="del Toro C."/>
            <person name="Ryder H.F."/>
            <person name="Williamson S.C."/>
            <person name="Barbeau R.A."/>
            <person name="Hamilton E.P."/>
            <person name="Orias E."/>
        </authorList>
    </citation>
    <scope>NUCLEOTIDE SEQUENCE [LARGE SCALE GENOMIC DNA]</scope>
    <source>
        <strain evidence="2">SB210</strain>
    </source>
</reference>
<dbReference type="GeneID" id="7824918"/>
<protein>
    <submittedName>
        <fullName evidence="1">Uncharacterized protein</fullName>
    </submittedName>
</protein>
<dbReference type="Proteomes" id="UP000009168">
    <property type="component" value="Unassembled WGS sequence"/>
</dbReference>
<dbReference type="InParanoid" id="Q24HS3"/>
<evidence type="ECO:0000313" key="2">
    <source>
        <dbReference type="Proteomes" id="UP000009168"/>
    </source>
</evidence>
<evidence type="ECO:0000313" key="1">
    <source>
        <dbReference type="EMBL" id="EAS07322.1"/>
    </source>
</evidence>
<dbReference type="EMBL" id="GG662233">
    <property type="protein sequence ID" value="EAS07322.1"/>
    <property type="molecule type" value="Genomic_DNA"/>
</dbReference>
<accession>Q24HS3</accession>
<organism evidence="1 2">
    <name type="scientific">Tetrahymena thermophila (strain SB210)</name>
    <dbReference type="NCBI Taxonomy" id="312017"/>
    <lineage>
        <taxon>Eukaryota</taxon>
        <taxon>Sar</taxon>
        <taxon>Alveolata</taxon>
        <taxon>Ciliophora</taxon>
        <taxon>Intramacronucleata</taxon>
        <taxon>Oligohymenophorea</taxon>
        <taxon>Hymenostomatida</taxon>
        <taxon>Tetrahymenina</taxon>
        <taxon>Tetrahymenidae</taxon>
        <taxon>Tetrahymena</taxon>
    </lineage>
</organism>
<gene>
    <name evidence="1" type="ORF">TTHERM_01284720</name>
</gene>